<dbReference type="GO" id="GO:0015020">
    <property type="term" value="F:glucuronosyltransferase activity"/>
    <property type="evidence" value="ECO:0007669"/>
    <property type="project" value="TreeGrafter"/>
</dbReference>
<reference evidence="10" key="2">
    <citation type="submission" date="2025-08" db="UniProtKB">
        <authorList>
            <consortium name="Ensembl"/>
        </authorList>
    </citation>
    <scope>IDENTIFICATION</scope>
</reference>
<dbReference type="Ensembl" id="ENSDCDT00010057709.1">
    <property type="protein sequence ID" value="ENSDCDP00010047473.1"/>
    <property type="gene ID" value="ENSDCDG00010028376.1"/>
</dbReference>
<dbReference type="PANTHER" id="PTHR48043:SF162">
    <property type="entry name" value="UDP GLUCURONOSYLTRANSFERASE 2 FAMILY, POLYPEPTIDE A1 PRECURSOR-RELATED"/>
    <property type="match status" value="1"/>
</dbReference>
<proteinExistence type="inferred from homology"/>
<sequence>MVLCSVAPQWHLGESGFELGLLLVGFYQVESGNVLVIPGEFSHWHNMRVIVEELVERNHSVTVLVSTASNTVKYAKEEGFKFQFFSVSREEHEFSAMWDEMTDIWVQFKNSTILHTVSRVIDLMKNVSAFEICEAMIKNETVMGTLRQSKFDVVLYDPFTPCGDLLADMLNVPLIVVMKMFFGYALERICGQMPSTPSYTPTHPVRFSDRMNFPERVQNFLQHVMLTTIFYTLTHVQLNPLYSEIKGEPITFCDSIGKAEIWLMRSYWNWDYPRPFPPNFVFIGGYHCKPPKPLPKDMEDFVQSSGDDGIVIFSLGSIYKNQNLEMSNKFASALGKIPQKVLWALRGEKPETLAPNTRIYDWIPQKDLLGHPKTKAFISHGGSNGIFEAIYHGVPLVGIPLFVDQFENILFMKNKGAAVMLDFFKMEVEDLVEALDTVINNPSYKKNMMRISELHHDQPTKPLDRALFWIEFVMRNKGAKHLRVQAHNLTWYQYYCLDVAVFLLAVVGLFVFLMVKTCCFCIRMCCWRTRRKNKTE</sequence>
<evidence type="ECO:0000256" key="1">
    <source>
        <dbReference type="ARBA" id="ARBA00004370"/>
    </source>
</evidence>
<dbReference type="AlphaFoldDB" id="A0AAY4DPZ0"/>
<evidence type="ECO:0000256" key="5">
    <source>
        <dbReference type="ARBA" id="ARBA00022692"/>
    </source>
</evidence>
<keyword evidence="5 9" id="KW-0812">Transmembrane</keyword>
<evidence type="ECO:0000256" key="8">
    <source>
        <dbReference type="RuleBase" id="RU003718"/>
    </source>
</evidence>
<gene>
    <name evidence="10" type="primary">LOC114766896</name>
</gene>
<evidence type="ECO:0000256" key="2">
    <source>
        <dbReference type="ARBA" id="ARBA00009995"/>
    </source>
</evidence>
<keyword evidence="3 8" id="KW-0328">Glycosyltransferase</keyword>
<dbReference type="GeneTree" id="ENSGT00940000153212"/>
<evidence type="ECO:0000256" key="4">
    <source>
        <dbReference type="ARBA" id="ARBA00022679"/>
    </source>
</evidence>
<comment type="subcellular location">
    <subcellularLocation>
        <location evidence="1">Membrane</location>
    </subcellularLocation>
</comment>
<dbReference type="SUPFAM" id="SSF53756">
    <property type="entry name" value="UDP-Glycosyltransferase/glycogen phosphorylase"/>
    <property type="match status" value="1"/>
</dbReference>
<evidence type="ECO:0000256" key="7">
    <source>
        <dbReference type="ARBA" id="ARBA00023136"/>
    </source>
</evidence>
<evidence type="ECO:0000256" key="3">
    <source>
        <dbReference type="ARBA" id="ARBA00022676"/>
    </source>
</evidence>
<name>A0AAY4DPZ0_9TELE</name>
<organism evidence="10 11">
    <name type="scientific">Denticeps clupeoides</name>
    <name type="common">denticle herring</name>
    <dbReference type="NCBI Taxonomy" id="299321"/>
    <lineage>
        <taxon>Eukaryota</taxon>
        <taxon>Metazoa</taxon>
        <taxon>Chordata</taxon>
        <taxon>Craniata</taxon>
        <taxon>Vertebrata</taxon>
        <taxon>Euteleostomi</taxon>
        <taxon>Actinopterygii</taxon>
        <taxon>Neopterygii</taxon>
        <taxon>Teleostei</taxon>
        <taxon>Clupei</taxon>
        <taxon>Clupeiformes</taxon>
        <taxon>Denticipitoidei</taxon>
        <taxon>Denticipitidae</taxon>
        <taxon>Denticeps</taxon>
    </lineage>
</organism>
<reference evidence="10" key="3">
    <citation type="submission" date="2025-09" db="UniProtKB">
        <authorList>
            <consortium name="Ensembl"/>
        </authorList>
    </citation>
    <scope>IDENTIFICATION</scope>
</reference>
<accession>A0AAY4DPZ0</accession>
<evidence type="ECO:0000313" key="10">
    <source>
        <dbReference type="Ensembl" id="ENSDCDP00010047473.1"/>
    </source>
</evidence>
<evidence type="ECO:0000256" key="6">
    <source>
        <dbReference type="ARBA" id="ARBA00022989"/>
    </source>
</evidence>
<protein>
    <recommendedName>
        <fullName evidence="12">UDP-glucuronosyltransferase</fullName>
    </recommendedName>
</protein>
<dbReference type="InterPro" id="IPR050271">
    <property type="entry name" value="UDP-glycosyltransferase"/>
</dbReference>
<dbReference type="Proteomes" id="UP000694580">
    <property type="component" value="Chromosome 17"/>
</dbReference>
<dbReference type="PANTHER" id="PTHR48043">
    <property type="entry name" value="EG:EG0003.4 PROTEIN-RELATED"/>
    <property type="match status" value="1"/>
</dbReference>
<keyword evidence="11" id="KW-1185">Reference proteome</keyword>
<evidence type="ECO:0000256" key="9">
    <source>
        <dbReference type="SAM" id="Phobius"/>
    </source>
</evidence>
<keyword evidence="4 8" id="KW-0808">Transferase</keyword>
<keyword evidence="7 9" id="KW-0472">Membrane</keyword>
<evidence type="ECO:0000313" key="11">
    <source>
        <dbReference type="Proteomes" id="UP000694580"/>
    </source>
</evidence>
<evidence type="ECO:0008006" key="12">
    <source>
        <dbReference type="Google" id="ProtNLM"/>
    </source>
</evidence>
<keyword evidence="6 9" id="KW-1133">Transmembrane helix</keyword>
<reference evidence="10 11" key="1">
    <citation type="submission" date="2020-06" db="EMBL/GenBank/DDBJ databases">
        <authorList>
            <consortium name="Wellcome Sanger Institute Data Sharing"/>
        </authorList>
    </citation>
    <scope>NUCLEOTIDE SEQUENCE [LARGE SCALE GENOMIC DNA]</scope>
</reference>
<dbReference type="Pfam" id="PF00201">
    <property type="entry name" value="UDPGT"/>
    <property type="match status" value="1"/>
</dbReference>
<dbReference type="PROSITE" id="PS00375">
    <property type="entry name" value="UDPGT"/>
    <property type="match status" value="1"/>
</dbReference>
<feature type="transmembrane region" description="Helical" evidence="9">
    <location>
        <begin position="499"/>
        <end position="522"/>
    </location>
</feature>
<dbReference type="GO" id="GO:0016020">
    <property type="term" value="C:membrane"/>
    <property type="evidence" value="ECO:0007669"/>
    <property type="project" value="UniProtKB-SubCell"/>
</dbReference>
<dbReference type="InterPro" id="IPR035595">
    <property type="entry name" value="UDP_glycos_trans_CS"/>
</dbReference>
<dbReference type="Gene3D" id="3.40.50.2000">
    <property type="entry name" value="Glycogen Phosphorylase B"/>
    <property type="match status" value="2"/>
</dbReference>
<dbReference type="FunFam" id="3.40.50.2000:FF:000001">
    <property type="entry name" value="UDP-glucuronosyltransferase"/>
    <property type="match status" value="1"/>
</dbReference>
<comment type="similarity">
    <text evidence="2 8">Belongs to the UDP-glycosyltransferase family.</text>
</comment>
<dbReference type="CDD" id="cd03784">
    <property type="entry name" value="GT1_Gtf-like"/>
    <property type="match status" value="1"/>
</dbReference>
<dbReference type="InterPro" id="IPR002213">
    <property type="entry name" value="UDP_glucos_trans"/>
</dbReference>